<evidence type="ECO:0000313" key="10">
    <source>
        <dbReference type="Proteomes" id="UP000232631"/>
    </source>
</evidence>
<evidence type="ECO:0000256" key="4">
    <source>
        <dbReference type="ARBA" id="ARBA00022989"/>
    </source>
</evidence>
<feature type="transmembrane region" description="Helical" evidence="6">
    <location>
        <begin position="40"/>
        <end position="61"/>
    </location>
</feature>
<evidence type="ECO:0000256" key="2">
    <source>
        <dbReference type="ARBA" id="ARBA00022448"/>
    </source>
</evidence>
<gene>
    <name evidence="8" type="ORF">BK009_01995</name>
    <name evidence="9" type="ORF">HG719_01910</name>
</gene>
<feature type="transmembrane region" description="Helical" evidence="6">
    <location>
        <begin position="395"/>
        <end position="414"/>
    </location>
</feature>
<feature type="transmembrane region" description="Helical" evidence="6">
    <location>
        <begin position="217"/>
        <end position="236"/>
    </location>
</feature>
<dbReference type="GO" id="GO:0016020">
    <property type="term" value="C:membrane"/>
    <property type="evidence" value="ECO:0007669"/>
    <property type="project" value="UniProtKB-SubCell"/>
</dbReference>
<evidence type="ECO:0000256" key="3">
    <source>
        <dbReference type="ARBA" id="ARBA00022692"/>
    </source>
</evidence>
<keyword evidence="4 6" id="KW-1133">Transmembrane helix</keyword>
<dbReference type="CDD" id="cd17321">
    <property type="entry name" value="MFS_MMR_MDR_like"/>
    <property type="match status" value="1"/>
</dbReference>
<accession>A0A2H4VNC8</accession>
<dbReference type="AlphaFoldDB" id="A0A2H4VNC8"/>
<dbReference type="SUPFAM" id="SSF103473">
    <property type="entry name" value="MFS general substrate transporter"/>
    <property type="match status" value="1"/>
</dbReference>
<reference evidence="8 10" key="1">
    <citation type="submission" date="2016-10" db="EMBL/GenBank/DDBJ databases">
        <title>Comparative genomics between deep and shallow subseafloor isolates.</title>
        <authorList>
            <person name="Ishii S."/>
            <person name="Miller J.R."/>
            <person name="Sutton G."/>
            <person name="Suzuki S."/>
            <person name="Methe B."/>
            <person name="Inagaki F."/>
            <person name="Imachi H."/>
        </authorList>
    </citation>
    <scope>NUCLEOTIDE SEQUENCE [LARGE SCALE GENOMIC DNA]</scope>
    <source>
        <strain evidence="8 10">A8p</strain>
    </source>
</reference>
<feature type="transmembrane region" description="Helical" evidence="6">
    <location>
        <begin position="321"/>
        <end position="339"/>
    </location>
</feature>
<evidence type="ECO:0000259" key="7">
    <source>
        <dbReference type="PROSITE" id="PS50850"/>
    </source>
</evidence>
<dbReference type="EMBL" id="CP017768">
    <property type="protein sequence ID" value="AUB59556.1"/>
    <property type="molecule type" value="Genomic_DNA"/>
</dbReference>
<dbReference type="EMBL" id="JABBYL010000007">
    <property type="protein sequence ID" value="NMO08591.1"/>
    <property type="molecule type" value="Genomic_DNA"/>
</dbReference>
<sequence length="455" mass="48647">MSPKKYALMVAVLTSFLTPFVGSSINIALPSIGNEFAANAILLGWIPTAYLLALAVCLVPFGRLADIYGRKRIFTWGIILFTVSSFIATMSVSIDMLLLFRVLQGAGSAMIFGNLFAIIASIFPTSERGKALGITITGAFLGLFLGPVLGGFLTGYFGWRSIFFFNVPLGILAIIAVTRVEGEWAEASGKSFDILGSIILGFSLVTLMYGLSILPETSGIFLILGGLIGLALFYLVEVRIESPVLDVKIFKNRSFTLHNLAAFISYCSAAPIVFILSLYLQYIKGLDPQWAGIVLSVQPVMMTIFSPLAGKASDIIEPRKMAALGMSLNTIGCAIFAFLGEETSMIIIIIGLGFLGLGFANFSSPNTNAIMGTVESRLYGVASTTVTTMRVLGQMSGMGVVLLVLVLVMGSSTINPQIYPEFITSIRIAFLIFALLSFLGVLASLAGGNRDENQS</sequence>
<feature type="domain" description="Major facilitator superfamily (MFS) profile" evidence="7">
    <location>
        <begin position="7"/>
        <end position="452"/>
    </location>
</feature>
<evidence type="ECO:0000313" key="9">
    <source>
        <dbReference type="EMBL" id="NMO08591.1"/>
    </source>
</evidence>
<evidence type="ECO:0000256" key="1">
    <source>
        <dbReference type="ARBA" id="ARBA00004141"/>
    </source>
</evidence>
<keyword evidence="2" id="KW-0813">Transport</keyword>
<feature type="transmembrane region" description="Helical" evidence="6">
    <location>
        <begin position="289"/>
        <end position="309"/>
    </location>
</feature>
<keyword evidence="10" id="KW-1185">Reference proteome</keyword>
<dbReference type="Gene3D" id="1.20.1250.20">
    <property type="entry name" value="MFS general substrate transporter like domains"/>
    <property type="match status" value="1"/>
</dbReference>
<evidence type="ECO:0000256" key="5">
    <source>
        <dbReference type="ARBA" id="ARBA00023136"/>
    </source>
</evidence>
<dbReference type="Proteomes" id="UP000232631">
    <property type="component" value="Chromosome"/>
</dbReference>
<name>A0A2H4VNC8_9EURY</name>
<dbReference type="PROSITE" id="PS50850">
    <property type="entry name" value="MFS"/>
    <property type="match status" value="1"/>
</dbReference>
<feature type="transmembrane region" description="Helical" evidence="6">
    <location>
        <begin position="192"/>
        <end position="211"/>
    </location>
</feature>
<dbReference type="GeneID" id="35124152"/>
<dbReference type="PANTHER" id="PTHR42718">
    <property type="entry name" value="MAJOR FACILITATOR SUPERFAMILY MULTIDRUG TRANSPORTER MFSC"/>
    <property type="match status" value="1"/>
</dbReference>
<feature type="transmembrane region" description="Helical" evidence="6">
    <location>
        <begin position="162"/>
        <end position="180"/>
    </location>
</feature>
<dbReference type="InterPro" id="IPR036259">
    <property type="entry name" value="MFS_trans_sf"/>
</dbReference>
<keyword evidence="3 6" id="KW-0812">Transmembrane</keyword>
<dbReference type="PRINTS" id="PR01036">
    <property type="entry name" value="TCRTETB"/>
</dbReference>
<proteinExistence type="predicted"/>
<comment type="subcellular location">
    <subcellularLocation>
        <location evidence="1">Membrane</location>
        <topology evidence="1">Multi-pass membrane protein</topology>
    </subcellularLocation>
</comment>
<dbReference type="PANTHER" id="PTHR42718:SF9">
    <property type="entry name" value="MAJOR FACILITATOR SUPERFAMILY MULTIDRUG TRANSPORTER MFSC"/>
    <property type="match status" value="1"/>
</dbReference>
<keyword evidence="5 6" id="KW-0472">Membrane</keyword>
<dbReference type="KEGG" id="msub:BK009_01995"/>
<feature type="transmembrane region" description="Helical" evidence="6">
    <location>
        <begin position="98"/>
        <end position="119"/>
    </location>
</feature>
<evidence type="ECO:0000313" key="11">
    <source>
        <dbReference type="Proteomes" id="UP000591058"/>
    </source>
</evidence>
<feature type="transmembrane region" description="Helical" evidence="6">
    <location>
        <begin position="257"/>
        <end position="283"/>
    </location>
</feature>
<dbReference type="GO" id="GO:0022857">
    <property type="term" value="F:transmembrane transporter activity"/>
    <property type="evidence" value="ECO:0007669"/>
    <property type="project" value="InterPro"/>
</dbReference>
<feature type="transmembrane region" description="Helical" evidence="6">
    <location>
        <begin position="426"/>
        <end position="446"/>
    </location>
</feature>
<organism evidence="8 10">
    <name type="scientific">Methanobacterium subterraneum</name>
    <dbReference type="NCBI Taxonomy" id="59277"/>
    <lineage>
        <taxon>Archaea</taxon>
        <taxon>Methanobacteriati</taxon>
        <taxon>Methanobacteriota</taxon>
        <taxon>Methanomada group</taxon>
        <taxon>Methanobacteria</taxon>
        <taxon>Methanobacteriales</taxon>
        <taxon>Methanobacteriaceae</taxon>
        <taxon>Methanobacterium</taxon>
    </lineage>
</organism>
<feature type="transmembrane region" description="Helical" evidence="6">
    <location>
        <begin position="73"/>
        <end position="92"/>
    </location>
</feature>
<dbReference type="Pfam" id="PF07690">
    <property type="entry name" value="MFS_1"/>
    <property type="match status" value="2"/>
</dbReference>
<feature type="transmembrane region" description="Helical" evidence="6">
    <location>
        <begin position="345"/>
        <end position="362"/>
    </location>
</feature>
<dbReference type="Gene3D" id="1.20.1720.10">
    <property type="entry name" value="Multidrug resistance protein D"/>
    <property type="match status" value="1"/>
</dbReference>
<evidence type="ECO:0000313" key="8">
    <source>
        <dbReference type="EMBL" id="AUB59556.1"/>
    </source>
</evidence>
<reference evidence="9 11" key="2">
    <citation type="submission" date="2020-04" db="EMBL/GenBank/DDBJ databases">
        <title>Draft genome of Methanobacterium subterraneum isolated from animal feces.</title>
        <authorList>
            <person name="Ouboter H.T."/>
            <person name="Berger S."/>
            <person name="Gungor E."/>
            <person name="Jetten M.S.M."/>
            <person name="Welte C.U."/>
        </authorList>
    </citation>
    <scope>NUCLEOTIDE SEQUENCE [LARGE SCALE GENOMIC DNA]</scope>
    <source>
        <strain evidence="9">HO_2020</strain>
    </source>
</reference>
<dbReference type="InterPro" id="IPR020846">
    <property type="entry name" value="MFS_dom"/>
</dbReference>
<evidence type="ECO:0000256" key="6">
    <source>
        <dbReference type="SAM" id="Phobius"/>
    </source>
</evidence>
<dbReference type="RefSeq" id="WP_100907595.1">
    <property type="nucleotide sequence ID" value="NZ_CP017768.1"/>
</dbReference>
<protein>
    <submittedName>
        <fullName evidence="8">MFS transporter</fullName>
    </submittedName>
</protein>
<dbReference type="Proteomes" id="UP000591058">
    <property type="component" value="Unassembled WGS sequence"/>
</dbReference>
<dbReference type="InterPro" id="IPR011701">
    <property type="entry name" value="MFS"/>
</dbReference>
<feature type="transmembrane region" description="Helical" evidence="6">
    <location>
        <begin position="131"/>
        <end position="156"/>
    </location>
</feature>